<dbReference type="InterPro" id="IPR019945">
    <property type="entry name" value="F420_G6P_DH-rel"/>
</dbReference>
<reference evidence="4 5" key="1">
    <citation type="submission" date="2021-01" db="EMBL/GenBank/DDBJ databases">
        <title>Belnapia mucosa sp. nov. and Belnapia arida sp. nov., isolated from the Tabernas Desert (Almeria, Spain).</title>
        <authorList>
            <person name="Molina-Menor E."/>
            <person name="Vidal-Verdu A."/>
            <person name="Calonge A."/>
            <person name="Satari L."/>
            <person name="Pereto J."/>
            <person name="Porcar M."/>
        </authorList>
    </citation>
    <scope>NUCLEOTIDE SEQUENCE [LARGE SCALE GENOMIC DNA]</scope>
    <source>
        <strain evidence="4 5">T18</strain>
    </source>
</reference>
<dbReference type="PANTHER" id="PTHR43244">
    <property type="match status" value="1"/>
</dbReference>
<comment type="caution">
    <text evidence="4">The sequence shown here is derived from an EMBL/GenBank/DDBJ whole genome shotgun (WGS) entry which is preliminary data.</text>
</comment>
<evidence type="ECO:0000256" key="2">
    <source>
        <dbReference type="ARBA" id="ARBA00023277"/>
    </source>
</evidence>
<dbReference type="Proteomes" id="UP000660885">
    <property type="component" value="Unassembled WGS sequence"/>
</dbReference>
<dbReference type="InterPro" id="IPR019944">
    <property type="entry name" value="F420-dep_G6P_DH"/>
</dbReference>
<dbReference type="NCBIfam" id="TIGR03557">
    <property type="entry name" value="F420_G6P_family"/>
    <property type="match status" value="1"/>
</dbReference>
<sequence>MLTLGYKASAEQFAPAKLLEFGIMAEECGFDSCFISDHFQPWKHTDGHAPNSLVWLGALGARTQRLVMGTSVLTPTFRYHPSIVAQAFGTLGSMYPGRVILGIGTGEGLNEVPSTGAPWPEFKERFARMREAVQLMRKLWSEERVTFEGQYYKTDKATIYDRPEQMVPIYVAAAGALVAKYAGRGGDGFICTSGKKRELYTETLLPNLAAGLEAAGAPKPDYDRMIEVKVSFDTDKQRALEDTRHWAALALSPEEKMSVEDPAEMERLADALPLERAASRWIVSDDAEEHVERIGEYVALGFNHLVFHAPGPDQARFLKLYGEQVLPLLRRRFG</sequence>
<keyword evidence="5" id="KW-1185">Reference proteome</keyword>
<dbReference type="RefSeq" id="WP_202833132.1">
    <property type="nucleotide sequence ID" value="NZ_JAETWB010000009.1"/>
</dbReference>
<dbReference type="InterPro" id="IPR011251">
    <property type="entry name" value="Luciferase-like_dom"/>
</dbReference>
<evidence type="ECO:0000256" key="1">
    <source>
        <dbReference type="ARBA" id="ARBA00023002"/>
    </source>
</evidence>
<dbReference type="EMBL" id="JAETWB010000009">
    <property type="protein sequence ID" value="MBL6079894.1"/>
    <property type="molecule type" value="Genomic_DNA"/>
</dbReference>
<dbReference type="PANTHER" id="PTHR43244:SF1">
    <property type="entry name" value="5,10-METHYLENETETRAHYDROMETHANOPTERIN REDUCTASE"/>
    <property type="match status" value="1"/>
</dbReference>
<feature type="domain" description="Luciferase-like" evidence="3">
    <location>
        <begin position="9"/>
        <end position="304"/>
    </location>
</feature>
<organism evidence="4 5">
    <name type="scientific">Belnapia arida</name>
    <dbReference type="NCBI Taxonomy" id="2804533"/>
    <lineage>
        <taxon>Bacteria</taxon>
        <taxon>Pseudomonadati</taxon>
        <taxon>Pseudomonadota</taxon>
        <taxon>Alphaproteobacteria</taxon>
        <taxon>Acetobacterales</taxon>
        <taxon>Roseomonadaceae</taxon>
        <taxon>Belnapia</taxon>
    </lineage>
</organism>
<dbReference type="CDD" id="cd01097">
    <property type="entry name" value="Tetrahydromethanopterin_reductase"/>
    <property type="match status" value="1"/>
</dbReference>
<dbReference type="EC" id="1.1.98.2" evidence="4"/>
<dbReference type="Gene3D" id="3.20.20.30">
    <property type="entry name" value="Luciferase-like domain"/>
    <property type="match status" value="1"/>
</dbReference>
<keyword evidence="1 4" id="KW-0560">Oxidoreductase</keyword>
<dbReference type="NCBIfam" id="TIGR03554">
    <property type="entry name" value="F420_G6P_DH"/>
    <property type="match status" value="1"/>
</dbReference>
<dbReference type="Pfam" id="PF00296">
    <property type="entry name" value="Bac_luciferase"/>
    <property type="match status" value="1"/>
</dbReference>
<accession>A0ABS1U5C6</accession>
<dbReference type="GO" id="GO:0052749">
    <property type="term" value="F:glucose-6-phosphate dehydrogenase (coenzyme F420) activity"/>
    <property type="evidence" value="ECO:0007669"/>
    <property type="project" value="UniProtKB-EC"/>
</dbReference>
<protein>
    <submittedName>
        <fullName evidence="4">Glucose-6-phosphate dehydrogenase (Coenzyme-F420)</fullName>
        <ecNumber evidence="4">1.1.98.2</ecNumber>
    </submittedName>
</protein>
<gene>
    <name evidence="4" type="primary">fgd</name>
    <name evidence="4" type="ORF">JMJ56_17890</name>
</gene>
<evidence type="ECO:0000313" key="4">
    <source>
        <dbReference type="EMBL" id="MBL6079894.1"/>
    </source>
</evidence>
<dbReference type="InterPro" id="IPR050564">
    <property type="entry name" value="F420-G6PD/mer"/>
</dbReference>
<proteinExistence type="predicted"/>
<dbReference type="SUPFAM" id="SSF51679">
    <property type="entry name" value="Bacterial luciferase-like"/>
    <property type="match status" value="1"/>
</dbReference>
<evidence type="ECO:0000259" key="3">
    <source>
        <dbReference type="Pfam" id="PF00296"/>
    </source>
</evidence>
<dbReference type="InterPro" id="IPR036661">
    <property type="entry name" value="Luciferase-like_sf"/>
</dbReference>
<name>A0ABS1U5C6_9PROT</name>
<keyword evidence="2" id="KW-0119">Carbohydrate metabolism</keyword>
<evidence type="ECO:0000313" key="5">
    <source>
        <dbReference type="Proteomes" id="UP000660885"/>
    </source>
</evidence>